<reference evidence="1" key="2">
    <citation type="journal article" date="2007" name="Science">
        <title>Draft genome sequence of the sexually transmitted pathogen Trichomonas vaginalis.</title>
        <authorList>
            <person name="Carlton J.M."/>
            <person name="Hirt R.P."/>
            <person name="Silva J.C."/>
            <person name="Delcher A.L."/>
            <person name="Schatz M."/>
            <person name="Zhao Q."/>
            <person name="Wortman J.R."/>
            <person name="Bidwell S.L."/>
            <person name="Alsmark U.C.M."/>
            <person name="Besteiro S."/>
            <person name="Sicheritz-Ponten T."/>
            <person name="Noel C.J."/>
            <person name="Dacks J.B."/>
            <person name="Foster P.G."/>
            <person name="Simillion C."/>
            <person name="Van de Peer Y."/>
            <person name="Miranda-Saavedra D."/>
            <person name="Barton G.J."/>
            <person name="Westrop G.D."/>
            <person name="Mueller S."/>
            <person name="Dessi D."/>
            <person name="Fiori P.L."/>
            <person name="Ren Q."/>
            <person name="Paulsen I."/>
            <person name="Zhang H."/>
            <person name="Bastida-Corcuera F.D."/>
            <person name="Simoes-Barbosa A."/>
            <person name="Brown M.T."/>
            <person name="Hayes R.D."/>
            <person name="Mukherjee M."/>
            <person name="Okumura C.Y."/>
            <person name="Schneider R."/>
            <person name="Smith A.J."/>
            <person name="Vanacova S."/>
            <person name="Villalvazo M."/>
            <person name="Haas B.J."/>
            <person name="Pertea M."/>
            <person name="Feldblyum T.V."/>
            <person name="Utterback T.R."/>
            <person name="Shu C.L."/>
            <person name="Osoegawa K."/>
            <person name="de Jong P.J."/>
            <person name="Hrdy I."/>
            <person name="Horvathova L."/>
            <person name="Zubacova Z."/>
            <person name="Dolezal P."/>
            <person name="Malik S.B."/>
            <person name="Logsdon J.M. Jr."/>
            <person name="Henze K."/>
            <person name="Gupta A."/>
            <person name="Wang C.C."/>
            <person name="Dunne R.L."/>
            <person name="Upcroft J.A."/>
            <person name="Upcroft P."/>
            <person name="White O."/>
            <person name="Salzberg S.L."/>
            <person name="Tang P."/>
            <person name="Chiu C.-H."/>
            <person name="Lee Y.-S."/>
            <person name="Embley T.M."/>
            <person name="Coombs G.H."/>
            <person name="Mottram J.C."/>
            <person name="Tachezy J."/>
            <person name="Fraser-Liggett C.M."/>
            <person name="Johnson P.J."/>
        </authorList>
    </citation>
    <scope>NUCLEOTIDE SEQUENCE [LARGE SCALE GENOMIC DNA]</scope>
    <source>
        <strain evidence="1">G3</strain>
    </source>
</reference>
<dbReference type="VEuPathDB" id="TrichDB:TVAG_277680"/>
<dbReference type="AlphaFoldDB" id="A2FF29"/>
<accession>A2FF29</accession>
<dbReference type="EMBL" id="DS113756">
    <property type="protein sequence ID" value="EAX96487.1"/>
    <property type="molecule type" value="Genomic_DNA"/>
</dbReference>
<gene>
    <name evidence="1" type="ORF">TVAG_277680</name>
</gene>
<dbReference type="OrthoDB" id="194358at2759"/>
<dbReference type="InterPro" id="IPR036770">
    <property type="entry name" value="Ankyrin_rpt-contain_sf"/>
</dbReference>
<dbReference type="SMR" id="A2FF29"/>
<dbReference type="InParanoid" id="A2FF29"/>
<proteinExistence type="predicted"/>
<protein>
    <submittedName>
        <fullName evidence="1">Uncharacterized protein</fullName>
    </submittedName>
</protein>
<dbReference type="Gene3D" id="1.25.40.20">
    <property type="entry name" value="Ankyrin repeat-containing domain"/>
    <property type="match status" value="1"/>
</dbReference>
<keyword evidence="2" id="KW-1185">Reference proteome</keyword>
<dbReference type="Proteomes" id="UP000001542">
    <property type="component" value="Unassembled WGS sequence"/>
</dbReference>
<reference evidence="1" key="1">
    <citation type="submission" date="2006-10" db="EMBL/GenBank/DDBJ databases">
        <authorList>
            <person name="Amadeo P."/>
            <person name="Zhao Q."/>
            <person name="Wortman J."/>
            <person name="Fraser-Liggett C."/>
            <person name="Carlton J."/>
        </authorList>
    </citation>
    <scope>NUCLEOTIDE SEQUENCE</scope>
    <source>
        <strain evidence="1">G3</strain>
    </source>
</reference>
<dbReference type="SUPFAM" id="SSF48403">
    <property type="entry name" value="Ankyrin repeat"/>
    <property type="match status" value="1"/>
</dbReference>
<evidence type="ECO:0000313" key="2">
    <source>
        <dbReference type="Proteomes" id="UP000001542"/>
    </source>
</evidence>
<dbReference type="RefSeq" id="XP_001309417.1">
    <property type="nucleotide sequence ID" value="XM_001309416.1"/>
</dbReference>
<name>A2FF29_TRIV3</name>
<evidence type="ECO:0000313" key="1">
    <source>
        <dbReference type="EMBL" id="EAX96487.1"/>
    </source>
</evidence>
<dbReference type="InterPro" id="IPR002110">
    <property type="entry name" value="Ankyrin_rpt"/>
</dbReference>
<organism evidence="1 2">
    <name type="scientific">Trichomonas vaginalis (strain ATCC PRA-98 / G3)</name>
    <dbReference type="NCBI Taxonomy" id="412133"/>
    <lineage>
        <taxon>Eukaryota</taxon>
        <taxon>Metamonada</taxon>
        <taxon>Parabasalia</taxon>
        <taxon>Trichomonadida</taxon>
        <taxon>Trichomonadidae</taxon>
        <taxon>Trichomonas</taxon>
    </lineage>
</organism>
<dbReference type="VEuPathDB" id="TrichDB:TVAGG3_0223110"/>
<sequence length="58" mass="6369">MSKDYQPSLCVAAQMGIVSMCRVLIENGADTKATMGLKDTALHLATRCQHFYVVSFLC</sequence>
<dbReference type="Pfam" id="PF12796">
    <property type="entry name" value="Ank_2"/>
    <property type="match status" value="1"/>
</dbReference>
<dbReference type="KEGG" id="tva:4754260"/>